<dbReference type="InterPro" id="IPR013087">
    <property type="entry name" value="Znf_C2H2_type"/>
</dbReference>
<dbReference type="EMBL" id="MN739339">
    <property type="protein sequence ID" value="QHS99343.1"/>
    <property type="molecule type" value="Genomic_DNA"/>
</dbReference>
<name>A0A6C0C752_9ZZZZ</name>
<evidence type="ECO:0000259" key="1">
    <source>
        <dbReference type="PROSITE" id="PS00028"/>
    </source>
</evidence>
<proteinExistence type="predicted"/>
<dbReference type="AlphaFoldDB" id="A0A6C0C752"/>
<accession>A0A6C0C752</accession>
<reference evidence="2" key="1">
    <citation type="journal article" date="2020" name="Nature">
        <title>Giant virus diversity and host interactions through global metagenomics.</title>
        <authorList>
            <person name="Schulz F."/>
            <person name="Roux S."/>
            <person name="Paez-Espino D."/>
            <person name="Jungbluth S."/>
            <person name="Walsh D.A."/>
            <person name="Denef V.J."/>
            <person name="McMahon K.D."/>
            <person name="Konstantinidis K.T."/>
            <person name="Eloe-Fadrosh E.A."/>
            <person name="Kyrpides N.C."/>
            <person name="Woyke T."/>
        </authorList>
    </citation>
    <scope>NUCLEOTIDE SEQUENCE</scope>
    <source>
        <strain evidence="2">GVMAG-M-3300020185-33</strain>
    </source>
</reference>
<organism evidence="2">
    <name type="scientific">viral metagenome</name>
    <dbReference type="NCBI Taxonomy" id="1070528"/>
    <lineage>
        <taxon>unclassified sequences</taxon>
        <taxon>metagenomes</taxon>
        <taxon>organismal metagenomes</taxon>
    </lineage>
</organism>
<evidence type="ECO:0000313" key="2">
    <source>
        <dbReference type="EMBL" id="QHS99343.1"/>
    </source>
</evidence>
<feature type="domain" description="C2H2-type" evidence="1">
    <location>
        <begin position="10"/>
        <end position="32"/>
    </location>
</feature>
<protein>
    <recommendedName>
        <fullName evidence="1">C2H2-type domain-containing protein</fullName>
    </recommendedName>
</protein>
<sequence>MQKICTKFHCKNCDYKCSRKFLWKQHLKTKKHNGNIWKHLETKNMHFCSCGRTYKTRGGLYKHKKNCAYTVEKPTFPTEAPTTDTNLILQAILKENQELRKEMKNIKSSYTINNNNQKININVFLNEHCKNAICLEDFIKNLQLSLQDVSKTANLGFTEGVSNILIKNLNNMPVIQRPIHCSDVKRQKFYIKDKKGWYIDISNQKVDKAIEEVSHKQFHKIKDWQEVNSDWSSNDKKLKEWQQMVQKLSGPTNDDDMEKETKNIKRKIGETTGIKEAMSTMG</sequence>
<dbReference type="PROSITE" id="PS00028">
    <property type="entry name" value="ZINC_FINGER_C2H2_1"/>
    <property type="match status" value="1"/>
</dbReference>